<evidence type="ECO:0000313" key="1">
    <source>
        <dbReference type="EMBL" id="PNX55907.1"/>
    </source>
</evidence>
<gene>
    <name evidence="1" type="ORF">L195_g049540</name>
</gene>
<proteinExistence type="predicted"/>
<name>A0A2K3JPE7_TRIPR</name>
<sequence length="52" mass="5253">GDKLVYIGSGTIIECEACDESFVATILTSATLLQGPAGQSSIPPNLEVSNAA</sequence>
<dbReference type="EMBL" id="ASHM01073284">
    <property type="protein sequence ID" value="PNX55907.1"/>
    <property type="molecule type" value="Genomic_DNA"/>
</dbReference>
<evidence type="ECO:0000313" key="2">
    <source>
        <dbReference type="Proteomes" id="UP000236291"/>
    </source>
</evidence>
<feature type="non-terminal residue" evidence="1">
    <location>
        <position position="1"/>
    </location>
</feature>
<reference evidence="1 2" key="1">
    <citation type="journal article" date="2014" name="Am. J. Bot.">
        <title>Genome assembly and annotation for red clover (Trifolium pratense; Fabaceae).</title>
        <authorList>
            <person name="Istvanek J."/>
            <person name="Jaros M."/>
            <person name="Krenek A."/>
            <person name="Repkova J."/>
        </authorList>
    </citation>
    <scope>NUCLEOTIDE SEQUENCE [LARGE SCALE GENOMIC DNA]</scope>
    <source>
        <strain evidence="2">cv. Tatra</strain>
        <tissue evidence="1">Young leaves</tissue>
    </source>
</reference>
<comment type="caution">
    <text evidence="1">The sequence shown here is derived from an EMBL/GenBank/DDBJ whole genome shotgun (WGS) entry which is preliminary data.</text>
</comment>
<accession>A0A2K3JPE7</accession>
<dbReference type="AlphaFoldDB" id="A0A2K3JPE7"/>
<dbReference type="Proteomes" id="UP000236291">
    <property type="component" value="Unassembled WGS sequence"/>
</dbReference>
<organism evidence="1 2">
    <name type="scientific">Trifolium pratense</name>
    <name type="common">Red clover</name>
    <dbReference type="NCBI Taxonomy" id="57577"/>
    <lineage>
        <taxon>Eukaryota</taxon>
        <taxon>Viridiplantae</taxon>
        <taxon>Streptophyta</taxon>
        <taxon>Embryophyta</taxon>
        <taxon>Tracheophyta</taxon>
        <taxon>Spermatophyta</taxon>
        <taxon>Magnoliopsida</taxon>
        <taxon>eudicotyledons</taxon>
        <taxon>Gunneridae</taxon>
        <taxon>Pentapetalae</taxon>
        <taxon>rosids</taxon>
        <taxon>fabids</taxon>
        <taxon>Fabales</taxon>
        <taxon>Fabaceae</taxon>
        <taxon>Papilionoideae</taxon>
        <taxon>50 kb inversion clade</taxon>
        <taxon>NPAAA clade</taxon>
        <taxon>Hologalegina</taxon>
        <taxon>IRL clade</taxon>
        <taxon>Trifolieae</taxon>
        <taxon>Trifolium</taxon>
    </lineage>
</organism>
<protein>
    <submittedName>
        <fullName evidence="1">Uncharacterized protein</fullName>
    </submittedName>
</protein>
<reference evidence="1 2" key="2">
    <citation type="journal article" date="2017" name="Front. Plant Sci.">
        <title>Gene Classification and Mining of Molecular Markers Useful in Red Clover (Trifolium pratense) Breeding.</title>
        <authorList>
            <person name="Istvanek J."/>
            <person name="Dluhosova J."/>
            <person name="Dluhos P."/>
            <person name="Patkova L."/>
            <person name="Nedelnik J."/>
            <person name="Repkova J."/>
        </authorList>
    </citation>
    <scope>NUCLEOTIDE SEQUENCE [LARGE SCALE GENOMIC DNA]</scope>
    <source>
        <strain evidence="2">cv. Tatra</strain>
        <tissue evidence="1">Young leaves</tissue>
    </source>
</reference>